<name>A0A0A9D6W4_ARUDO</name>
<reference evidence="1" key="2">
    <citation type="journal article" date="2015" name="Data Brief">
        <title>Shoot transcriptome of the giant reed, Arundo donax.</title>
        <authorList>
            <person name="Barrero R.A."/>
            <person name="Guerrero F.D."/>
            <person name="Moolhuijzen P."/>
            <person name="Goolsby J.A."/>
            <person name="Tidwell J."/>
            <person name="Bellgard S.E."/>
            <person name="Bellgard M.I."/>
        </authorList>
    </citation>
    <scope>NUCLEOTIDE SEQUENCE</scope>
    <source>
        <tissue evidence="1">Shoot tissue taken approximately 20 cm above the soil surface</tissue>
    </source>
</reference>
<evidence type="ECO:0000313" key="1">
    <source>
        <dbReference type="EMBL" id="JAD83536.1"/>
    </source>
</evidence>
<dbReference type="EMBL" id="GBRH01214359">
    <property type="protein sequence ID" value="JAD83536.1"/>
    <property type="molecule type" value="Transcribed_RNA"/>
</dbReference>
<sequence length="47" mass="5613">MTRQVTQRSRAVSTQIYRIMLKILEFQDPNYSNQQSQINNQQSQINI</sequence>
<organism evidence="1">
    <name type="scientific">Arundo donax</name>
    <name type="common">Giant reed</name>
    <name type="synonym">Donax arundinaceus</name>
    <dbReference type="NCBI Taxonomy" id="35708"/>
    <lineage>
        <taxon>Eukaryota</taxon>
        <taxon>Viridiplantae</taxon>
        <taxon>Streptophyta</taxon>
        <taxon>Embryophyta</taxon>
        <taxon>Tracheophyta</taxon>
        <taxon>Spermatophyta</taxon>
        <taxon>Magnoliopsida</taxon>
        <taxon>Liliopsida</taxon>
        <taxon>Poales</taxon>
        <taxon>Poaceae</taxon>
        <taxon>PACMAD clade</taxon>
        <taxon>Arundinoideae</taxon>
        <taxon>Arundineae</taxon>
        <taxon>Arundo</taxon>
    </lineage>
</organism>
<dbReference type="AlphaFoldDB" id="A0A0A9D6W4"/>
<reference evidence="1" key="1">
    <citation type="submission" date="2014-09" db="EMBL/GenBank/DDBJ databases">
        <authorList>
            <person name="Magalhaes I.L.F."/>
            <person name="Oliveira U."/>
            <person name="Santos F.R."/>
            <person name="Vidigal T.H.D.A."/>
            <person name="Brescovit A.D."/>
            <person name="Santos A.J."/>
        </authorList>
    </citation>
    <scope>NUCLEOTIDE SEQUENCE</scope>
    <source>
        <tissue evidence="1">Shoot tissue taken approximately 20 cm above the soil surface</tissue>
    </source>
</reference>
<proteinExistence type="predicted"/>
<protein>
    <submittedName>
        <fullName evidence="1">Uncharacterized protein</fullName>
    </submittedName>
</protein>
<accession>A0A0A9D6W4</accession>